<comment type="caution">
    <text evidence="2">The sequence shown here is derived from an EMBL/GenBank/DDBJ whole genome shotgun (WGS) entry which is preliminary data.</text>
</comment>
<accession>A0A371JKK3</accession>
<dbReference type="EMBL" id="NOKA02000001">
    <property type="protein sequence ID" value="RDY33261.1"/>
    <property type="molecule type" value="Genomic_DNA"/>
</dbReference>
<dbReference type="Proteomes" id="UP000216411">
    <property type="component" value="Unassembled WGS sequence"/>
</dbReference>
<dbReference type="InterPro" id="IPR013830">
    <property type="entry name" value="SGNH_hydro"/>
</dbReference>
<protein>
    <submittedName>
        <fullName evidence="2">Cellulose-binding protein</fullName>
    </submittedName>
</protein>
<dbReference type="GO" id="GO:0005975">
    <property type="term" value="P:carbohydrate metabolic process"/>
    <property type="evidence" value="ECO:0007669"/>
    <property type="project" value="InterPro"/>
</dbReference>
<dbReference type="InterPro" id="IPR036514">
    <property type="entry name" value="SGNH_hydro_sf"/>
</dbReference>
<dbReference type="PANTHER" id="PTHR30383">
    <property type="entry name" value="THIOESTERASE 1/PROTEASE 1/LYSOPHOSPHOLIPASE L1"/>
    <property type="match status" value="1"/>
</dbReference>
<dbReference type="OrthoDB" id="194939at2"/>
<dbReference type="CDD" id="cd01833">
    <property type="entry name" value="XynB_like"/>
    <property type="match status" value="1"/>
</dbReference>
<feature type="domain" description="CBM2" evidence="1">
    <location>
        <begin position="247"/>
        <end position="353"/>
    </location>
</feature>
<dbReference type="Pfam" id="PF00553">
    <property type="entry name" value="CBM_2"/>
    <property type="match status" value="1"/>
</dbReference>
<dbReference type="SMART" id="SM00637">
    <property type="entry name" value="CBD_II"/>
    <property type="match status" value="1"/>
</dbReference>
<keyword evidence="3" id="KW-1185">Reference proteome</keyword>
<dbReference type="GO" id="GO:0004553">
    <property type="term" value="F:hydrolase activity, hydrolyzing O-glycosyl compounds"/>
    <property type="evidence" value="ECO:0007669"/>
    <property type="project" value="InterPro"/>
</dbReference>
<dbReference type="AlphaFoldDB" id="A0A371JKK3"/>
<dbReference type="SUPFAM" id="SSF52266">
    <property type="entry name" value="SGNH hydrolase"/>
    <property type="match status" value="1"/>
</dbReference>
<evidence type="ECO:0000313" key="3">
    <source>
        <dbReference type="Proteomes" id="UP000216411"/>
    </source>
</evidence>
<dbReference type="InterPro" id="IPR012291">
    <property type="entry name" value="CBM2_carb-bd_dom_sf"/>
</dbReference>
<dbReference type="PROSITE" id="PS51173">
    <property type="entry name" value="CBM2"/>
    <property type="match status" value="1"/>
</dbReference>
<dbReference type="InterPro" id="IPR001919">
    <property type="entry name" value="CBD2"/>
</dbReference>
<dbReference type="Gene3D" id="3.40.50.1110">
    <property type="entry name" value="SGNH hydrolase"/>
    <property type="match status" value="1"/>
</dbReference>
<dbReference type="SUPFAM" id="SSF49384">
    <property type="entry name" value="Carbohydrate-binding domain"/>
    <property type="match status" value="1"/>
</dbReference>
<dbReference type="GO" id="GO:0004622">
    <property type="term" value="F:phosphatidylcholine lysophospholipase activity"/>
    <property type="evidence" value="ECO:0007669"/>
    <property type="project" value="TreeGrafter"/>
</dbReference>
<name>A0A371JKK3_9FIRM</name>
<sequence>MVKSKIYTTYKGGTNRMITQKIKFNTILKGMTIFLFIFFMIQNTMPVVYAATTTTKIMPLGDSITDCDFWRTLLFNKLTVNGYDVKFVGSQGTHEGHSGMLVTDLAATTNLTDWLSASNPDIVMMHFGTNDCWSNKGTEAILDAYTVLVAQMRANNPNMKIVVAQIIPLHPNDDADYIARVKDLNSSMLSWSRDLSTSESPITLVNQYSGFDTSTDTYDGVHPNNSGSQKMCDKWYETLAALLAISPTTPSSTASDLDGTLQLTTETNAWSTGSTINLYIKNTSNAKVSGWKLIINKSDITISNIWGGVLTESDDTYMITPLSWNQVIDAGGTINLGIQTTGIPEANFSYTLE</sequence>
<dbReference type="Gene3D" id="2.60.40.290">
    <property type="match status" value="1"/>
</dbReference>
<reference evidence="2 3" key="1">
    <citation type="journal article" date="2017" name="Genome Announc.">
        <title>Draft Genome Sequence of a Sporulating and Motile Strain of Lachnotalea glycerini Isolated from Water in Quebec City, Canada.</title>
        <authorList>
            <person name="Maheux A.F."/>
            <person name="Boudreau D.K."/>
            <person name="Berube E."/>
            <person name="Boissinot M."/>
            <person name="Raymond F."/>
            <person name="Brodeur S."/>
            <person name="Corbeil J."/>
            <person name="Isabel S."/>
            <person name="Omar R.F."/>
            <person name="Bergeron M.G."/>
        </authorList>
    </citation>
    <scope>NUCLEOTIDE SEQUENCE [LARGE SCALE GENOMIC DNA]</scope>
    <source>
        <strain evidence="2 3">CCRI-19302</strain>
    </source>
</reference>
<dbReference type="GO" id="GO:0030247">
    <property type="term" value="F:polysaccharide binding"/>
    <property type="evidence" value="ECO:0007669"/>
    <property type="project" value="UniProtKB-UniRule"/>
</dbReference>
<dbReference type="Pfam" id="PF13472">
    <property type="entry name" value="Lipase_GDSL_2"/>
    <property type="match status" value="1"/>
</dbReference>
<organism evidence="2 3">
    <name type="scientific">Lachnotalea glycerini</name>
    <dbReference type="NCBI Taxonomy" id="1763509"/>
    <lineage>
        <taxon>Bacteria</taxon>
        <taxon>Bacillati</taxon>
        <taxon>Bacillota</taxon>
        <taxon>Clostridia</taxon>
        <taxon>Lachnospirales</taxon>
        <taxon>Lachnospiraceae</taxon>
        <taxon>Lachnotalea</taxon>
    </lineage>
</organism>
<evidence type="ECO:0000313" key="2">
    <source>
        <dbReference type="EMBL" id="RDY33261.1"/>
    </source>
</evidence>
<gene>
    <name evidence="2" type="ORF">CG710_001695</name>
</gene>
<dbReference type="PANTHER" id="PTHR30383:SF2">
    <property type="entry name" value="CELLULOSE-BINDING PROTEIN"/>
    <property type="match status" value="1"/>
</dbReference>
<evidence type="ECO:0000259" key="1">
    <source>
        <dbReference type="PROSITE" id="PS51173"/>
    </source>
</evidence>
<proteinExistence type="predicted"/>
<dbReference type="InterPro" id="IPR051532">
    <property type="entry name" value="Ester_Hydrolysis_Enzymes"/>
</dbReference>
<dbReference type="InterPro" id="IPR008965">
    <property type="entry name" value="CBM2/CBM3_carb-bd_dom_sf"/>
</dbReference>